<dbReference type="AlphaFoldDB" id="A0A1L7IAQ8"/>
<dbReference type="Proteomes" id="UP000186230">
    <property type="component" value="Chromosome"/>
</dbReference>
<dbReference type="OrthoDB" id="1523003at2"/>
<dbReference type="STRING" id="1229726.GRFL_3471"/>
<sequence>MNEELKEEIPRIIGEYSSGKKGSLLFVTGGIHGNEPSGIKALERVFKELNKTKPEIKGKILGVAGNKKALNKNQRYINEDLNRTWTQENIDRGGRDTHETKEMFDIIRILDQYSEEDFTKRYFLDCHTTSSASLPYVSVQVVNDNDEWAHRFPTYIIRGFSDIITGDIDHYLSRTGMTGFVFEAGQHTDVRSVENHEGVIWLALREACELDLEKISTYPECVDRFAKKNAPPQKTFEIIYRHGLDEGDVFEMQDGYENFQKIKKGELLATQNGQAVKSDWDAYIFMPLYQSQGNDGFFVVKEV</sequence>
<dbReference type="KEGG" id="gfl:GRFL_3471"/>
<dbReference type="GO" id="GO:0016788">
    <property type="term" value="F:hydrolase activity, acting on ester bonds"/>
    <property type="evidence" value="ECO:0007669"/>
    <property type="project" value="InterPro"/>
</dbReference>
<dbReference type="GO" id="GO:0009017">
    <property type="term" value="F:succinylglutamate desuccinylase activity"/>
    <property type="evidence" value="ECO:0007669"/>
    <property type="project" value="UniProtKB-EC"/>
</dbReference>
<dbReference type="InterPro" id="IPR050178">
    <property type="entry name" value="AspA/AstE_fam"/>
</dbReference>
<evidence type="ECO:0000256" key="4">
    <source>
        <dbReference type="ARBA" id="ARBA00022833"/>
    </source>
</evidence>
<evidence type="ECO:0000256" key="2">
    <source>
        <dbReference type="ARBA" id="ARBA00022723"/>
    </source>
</evidence>
<evidence type="ECO:0000256" key="1">
    <source>
        <dbReference type="ARBA" id="ARBA00001947"/>
    </source>
</evidence>
<evidence type="ECO:0000313" key="7">
    <source>
        <dbReference type="Proteomes" id="UP000186230"/>
    </source>
</evidence>
<dbReference type="EC" id="3.5.1.96" evidence="6"/>
<gene>
    <name evidence="6" type="ORF">GRFL_3471</name>
</gene>
<dbReference type="RefSeq" id="WP_083645745.1">
    <property type="nucleotide sequence ID" value="NZ_AMRU01000004.1"/>
</dbReference>
<dbReference type="InterPro" id="IPR055438">
    <property type="entry name" value="AstE_AspA_cat"/>
</dbReference>
<feature type="domain" description="Succinylglutamate desuccinylase/Aspartoacylase catalytic" evidence="5">
    <location>
        <begin position="24"/>
        <end position="148"/>
    </location>
</feature>
<proteinExistence type="predicted"/>
<evidence type="ECO:0000313" key="6">
    <source>
        <dbReference type="EMBL" id="APU70195.1"/>
    </source>
</evidence>
<name>A0A1L7IAQ8_9FLAO</name>
<dbReference type="PANTHER" id="PTHR15162:SF7">
    <property type="entry name" value="SUCCINYLGLUTAMATE DESUCCINYLASE"/>
    <property type="match status" value="1"/>
</dbReference>
<keyword evidence="3 6" id="KW-0378">Hydrolase</keyword>
<evidence type="ECO:0000259" key="5">
    <source>
        <dbReference type="Pfam" id="PF24827"/>
    </source>
</evidence>
<keyword evidence="4" id="KW-0862">Zinc</keyword>
<accession>A0A1L7IAQ8</accession>
<dbReference type="SUPFAM" id="SSF53187">
    <property type="entry name" value="Zn-dependent exopeptidases"/>
    <property type="match status" value="1"/>
</dbReference>
<dbReference type="PANTHER" id="PTHR15162">
    <property type="entry name" value="ASPARTOACYLASE"/>
    <property type="match status" value="1"/>
</dbReference>
<comment type="cofactor">
    <cofactor evidence="1">
        <name>Zn(2+)</name>
        <dbReference type="ChEBI" id="CHEBI:29105"/>
    </cofactor>
</comment>
<dbReference type="EMBL" id="CP016359">
    <property type="protein sequence ID" value="APU70195.1"/>
    <property type="molecule type" value="Genomic_DNA"/>
</dbReference>
<evidence type="ECO:0000256" key="3">
    <source>
        <dbReference type="ARBA" id="ARBA00022801"/>
    </source>
</evidence>
<dbReference type="Gene3D" id="3.40.630.10">
    <property type="entry name" value="Zn peptidases"/>
    <property type="match status" value="1"/>
</dbReference>
<organism evidence="6 7">
    <name type="scientific">Christiangramia flava JLT2011</name>
    <dbReference type="NCBI Taxonomy" id="1229726"/>
    <lineage>
        <taxon>Bacteria</taxon>
        <taxon>Pseudomonadati</taxon>
        <taxon>Bacteroidota</taxon>
        <taxon>Flavobacteriia</taxon>
        <taxon>Flavobacteriales</taxon>
        <taxon>Flavobacteriaceae</taxon>
        <taxon>Christiangramia</taxon>
    </lineage>
</organism>
<dbReference type="GO" id="GO:0005829">
    <property type="term" value="C:cytosol"/>
    <property type="evidence" value="ECO:0007669"/>
    <property type="project" value="TreeGrafter"/>
</dbReference>
<protein>
    <submittedName>
        <fullName evidence="6">Succinylglutamate desuccinylase</fullName>
        <ecNumber evidence="6">3.5.1.96</ecNumber>
    </submittedName>
</protein>
<dbReference type="GO" id="GO:0046872">
    <property type="term" value="F:metal ion binding"/>
    <property type="evidence" value="ECO:0007669"/>
    <property type="project" value="UniProtKB-KW"/>
</dbReference>
<dbReference type="Pfam" id="PF24827">
    <property type="entry name" value="AstE_AspA_cat"/>
    <property type="match status" value="1"/>
</dbReference>
<keyword evidence="7" id="KW-1185">Reference proteome</keyword>
<reference evidence="6 7" key="1">
    <citation type="submission" date="2016-07" db="EMBL/GenBank/DDBJ databases">
        <title>Multi-omics approach to identify versatile polysaccharide utilization systems of a marine flavobacterium Gramella flava.</title>
        <authorList>
            <person name="Tang K."/>
        </authorList>
    </citation>
    <scope>NUCLEOTIDE SEQUENCE [LARGE SCALE GENOMIC DNA]</scope>
    <source>
        <strain evidence="6 7">JLT2011</strain>
    </source>
</reference>
<keyword evidence="2" id="KW-0479">Metal-binding</keyword>